<keyword evidence="2" id="KW-0687">Ribonucleoprotein</keyword>
<feature type="compositionally biased region" description="Basic and acidic residues" evidence="1">
    <location>
        <begin position="281"/>
        <end position="290"/>
    </location>
</feature>
<dbReference type="InParanoid" id="A3LUU4"/>
<dbReference type="OMA" id="VGYADNI"/>
<dbReference type="RefSeq" id="XP_001384681.2">
    <property type="nucleotide sequence ID" value="XM_001384644.1"/>
</dbReference>
<dbReference type="Proteomes" id="UP000002258">
    <property type="component" value="Chromosome 5"/>
</dbReference>
<evidence type="ECO:0000256" key="1">
    <source>
        <dbReference type="SAM" id="MobiDB-lite"/>
    </source>
</evidence>
<dbReference type="OrthoDB" id="5223508at2759"/>
<evidence type="ECO:0000313" key="3">
    <source>
        <dbReference type="Proteomes" id="UP000002258"/>
    </source>
</evidence>
<feature type="region of interest" description="Disordered" evidence="1">
    <location>
        <begin position="281"/>
        <end position="305"/>
    </location>
</feature>
<keyword evidence="3" id="KW-1185">Reference proteome</keyword>
<dbReference type="AlphaFoldDB" id="A3LUU4"/>
<organism evidence="2 3">
    <name type="scientific">Scheffersomyces stipitis (strain ATCC 58785 / CBS 6054 / NBRC 10063 / NRRL Y-11545)</name>
    <name type="common">Yeast</name>
    <name type="synonym">Pichia stipitis</name>
    <dbReference type="NCBI Taxonomy" id="322104"/>
    <lineage>
        <taxon>Eukaryota</taxon>
        <taxon>Fungi</taxon>
        <taxon>Dikarya</taxon>
        <taxon>Ascomycota</taxon>
        <taxon>Saccharomycotina</taxon>
        <taxon>Pichiomycetes</taxon>
        <taxon>Debaryomycetaceae</taxon>
        <taxon>Scheffersomyces</taxon>
    </lineage>
</organism>
<dbReference type="GO" id="GO:0005840">
    <property type="term" value="C:ribosome"/>
    <property type="evidence" value="ECO:0007669"/>
    <property type="project" value="UniProtKB-KW"/>
</dbReference>
<proteinExistence type="predicted"/>
<dbReference type="GeneID" id="4839368"/>
<dbReference type="KEGG" id="pic:PICST_78377"/>
<gene>
    <name evidence="2" type="primary">PET123</name>
    <name evidence="2" type="ORF">PICST_78377</name>
</gene>
<sequence>MGKGVLKYGGKSGILPKVRPVFKRNPIRAKTAYEIEKEAHLEHGFAEGVPLPKKTGFEFHRIQPEKKVISVEERIKLNIESKAPQNVDESKLTQDQIWKLKRDEIRRDYLKQAYLTEASRLKKIDEIVAQQEEKKKHQTELDDYEESDAVKLTLPTVDSYLKGPIMRNRTKEEQQLVEQQRLLNRRVRELEVEEKRADDLLDLYHAAANFITTEEELEAAITEAFEVNFSKFDSSQNIIEQRLASAGPGYATVDYNERLITDHVLGEVNGKPGLATVKDTLSGEKERLSRDAQVAINQERTDASS</sequence>
<keyword evidence="2" id="KW-0689">Ribosomal protein</keyword>
<dbReference type="STRING" id="322104.A3LUU4"/>
<dbReference type="FunCoup" id="A3LUU4">
    <property type="interactions" value="114"/>
</dbReference>
<dbReference type="CDD" id="cd23703">
    <property type="entry name" value="mS26_PET12"/>
    <property type="match status" value="1"/>
</dbReference>
<protein>
    <submittedName>
        <fullName evidence="2">Mitochondrial ribosomal protein of small subunit</fullName>
    </submittedName>
</protein>
<dbReference type="eggNOG" id="ENOG502QTCF">
    <property type="taxonomic scope" value="Eukaryota"/>
</dbReference>
<dbReference type="InterPro" id="IPR058940">
    <property type="entry name" value="mS26_fungi"/>
</dbReference>
<accession>A3LUU4</accession>
<evidence type="ECO:0000313" key="2">
    <source>
        <dbReference type="EMBL" id="ABN66652.2"/>
    </source>
</evidence>
<reference evidence="2 3" key="1">
    <citation type="journal article" date="2007" name="Nat. Biotechnol.">
        <title>Genome sequence of the lignocellulose-bioconverting and xylose-fermenting yeast Pichia stipitis.</title>
        <authorList>
            <person name="Jeffries T.W."/>
            <person name="Grigoriev I.V."/>
            <person name="Grimwood J."/>
            <person name="Laplaza J.M."/>
            <person name="Aerts A."/>
            <person name="Salamov A."/>
            <person name="Schmutz J."/>
            <person name="Lindquist E."/>
            <person name="Dehal P."/>
            <person name="Shapiro H."/>
            <person name="Jin Y.S."/>
            <person name="Passoth V."/>
            <person name="Richardson P.M."/>
        </authorList>
    </citation>
    <scope>NUCLEOTIDE SEQUENCE [LARGE SCALE GENOMIC DNA]</scope>
    <source>
        <strain evidence="3">ATCC 58785 / CBS 6054 / NBRC 10063 / NRRL Y-11545</strain>
    </source>
</reference>
<name>A3LUU4_PICST</name>
<dbReference type="Pfam" id="PF26163">
    <property type="entry name" value="mS26"/>
    <property type="match status" value="1"/>
</dbReference>
<dbReference type="EMBL" id="CP000499">
    <property type="protein sequence ID" value="ABN66652.2"/>
    <property type="molecule type" value="Genomic_DNA"/>
</dbReference>
<dbReference type="HOGENOM" id="CLU_079416_0_0_1"/>